<dbReference type="PANTHER" id="PTHR12677">
    <property type="entry name" value="GOLGI APPARATUS MEMBRANE PROTEIN TVP38-RELATED"/>
    <property type="match status" value="1"/>
</dbReference>
<evidence type="ECO:0000256" key="3">
    <source>
        <dbReference type="ARBA" id="ARBA00022692"/>
    </source>
</evidence>
<keyword evidence="3 6" id="KW-0812">Transmembrane</keyword>
<keyword evidence="5 6" id="KW-0472">Membrane</keyword>
<dbReference type="InterPro" id="IPR015414">
    <property type="entry name" value="TMEM64"/>
</dbReference>
<dbReference type="OrthoDB" id="371137at2"/>
<keyword evidence="9" id="KW-1185">Reference proteome</keyword>
<evidence type="ECO:0000256" key="5">
    <source>
        <dbReference type="ARBA" id="ARBA00023136"/>
    </source>
</evidence>
<evidence type="ECO:0000313" key="9">
    <source>
        <dbReference type="Proteomes" id="UP000198604"/>
    </source>
</evidence>
<dbReference type="InterPro" id="IPR032816">
    <property type="entry name" value="VTT_dom"/>
</dbReference>
<protein>
    <recommendedName>
        <fullName evidence="6">TVP38/TMEM64 family membrane protein</fullName>
    </recommendedName>
</protein>
<keyword evidence="2 6" id="KW-1003">Cell membrane</keyword>
<comment type="subcellular location">
    <subcellularLocation>
        <location evidence="1 6">Cell membrane</location>
        <topology evidence="1 6">Multi-pass membrane protein</topology>
    </subcellularLocation>
</comment>
<organism evidence="8 9">
    <name type="scientific">Streptococcus varani</name>
    <dbReference type="NCBI Taxonomy" id="1608583"/>
    <lineage>
        <taxon>Bacteria</taxon>
        <taxon>Bacillati</taxon>
        <taxon>Bacillota</taxon>
        <taxon>Bacilli</taxon>
        <taxon>Lactobacillales</taxon>
        <taxon>Streptococcaceae</taxon>
        <taxon>Streptococcus</taxon>
    </lineage>
</organism>
<feature type="transmembrane region" description="Helical" evidence="6">
    <location>
        <begin position="173"/>
        <end position="196"/>
    </location>
</feature>
<comment type="similarity">
    <text evidence="6">Belongs to the TVP38/TMEM64 family.</text>
</comment>
<evidence type="ECO:0000256" key="6">
    <source>
        <dbReference type="RuleBase" id="RU366058"/>
    </source>
</evidence>
<dbReference type="GO" id="GO:0005886">
    <property type="term" value="C:plasma membrane"/>
    <property type="evidence" value="ECO:0007669"/>
    <property type="project" value="UniProtKB-SubCell"/>
</dbReference>
<evidence type="ECO:0000256" key="1">
    <source>
        <dbReference type="ARBA" id="ARBA00004651"/>
    </source>
</evidence>
<feature type="transmembrane region" description="Helical" evidence="6">
    <location>
        <begin position="14"/>
        <end position="33"/>
    </location>
</feature>
<proteinExistence type="inferred from homology"/>
<evidence type="ECO:0000256" key="4">
    <source>
        <dbReference type="ARBA" id="ARBA00022989"/>
    </source>
</evidence>
<evidence type="ECO:0000313" key="8">
    <source>
        <dbReference type="EMBL" id="CQR25087.1"/>
    </source>
</evidence>
<evidence type="ECO:0000259" key="7">
    <source>
        <dbReference type="Pfam" id="PF09335"/>
    </source>
</evidence>
<evidence type="ECO:0000256" key="2">
    <source>
        <dbReference type="ARBA" id="ARBA00022475"/>
    </source>
</evidence>
<feature type="domain" description="VTT" evidence="7">
    <location>
        <begin position="74"/>
        <end position="193"/>
    </location>
</feature>
<dbReference type="EMBL" id="CTEN01000003">
    <property type="protein sequence ID" value="CQR25087.1"/>
    <property type="molecule type" value="Genomic_DNA"/>
</dbReference>
<reference evidence="9" key="1">
    <citation type="submission" date="2015-03" db="EMBL/GenBank/DDBJ databases">
        <authorList>
            <person name="Urmite Genomes"/>
        </authorList>
    </citation>
    <scope>NUCLEOTIDE SEQUENCE [LARGE SCALE GENOMIC DNA]</scope>
    <source>
        <strain evidence="9">FF10</strain>
    </source>
</reference>
<dbReference type="Pfam" id="PF09335">
    <property type="entry name" value="VTT_dom"/>
    <property type="match status" value="1"/>
</dbReference>
<accession>A0A0E4CSY4</accession>
<dbReference type="STRING" id="1608583.BN1356_01429"/>
<keyword evidence="4 6" id="KW-1133">Transmembrane helix</keyword>
<name>A0A0E4CSY4_9STRE</name>
<sequence>MVLKFPFKLSNKQWIQVVTVLGILLSIWMGLYIKSNPAVFAVGGEFQLFLKEIGIFGPLIFIAIQIIQVLYPVIPGGLTCVIGHVLFGPLMGFVYNTTGIFIGSILAFLLARKYGQVFVKSFVSDKVYDKYIAYLDRGKIFERFLATAFILPGFPDDFLCMVAGMSKMSLKKFAWITIITKPATLYLYTVLTYQGIQMVHQLFS</sequence>
<feature type="transmembrane region" description="Helical" evidence="6">
    <location>
        <begin position="53"/>
        <end position="74"/>
    </location>
</feature>
<comment type="caution">
    <text evidence="6">Lacks conserved residue(s) required for the propagation of feature annotation.</text>
</comment>
<feature type="transmembrane region" description="Helical" evidence="6">
    <location>
        <begin position="86"/>
        <end position="111"/>
    </location>
</feature>
<dbReference type="AlphaFoldDB" id="A0A0E4CSY4"/>
<gene>
    <name evidence="8" type="ORF">BN1356_01429</name>
</gene>
<dbReference type="PANTHER" id="PTHR12677:SF49">
    <property type="entry name" value="TVP38_TMEM64 FAMILY MEMBRANE PROTEIN"/>
    <property type="match status" value="1"/>
</dbReference>
<dbReference type="Proteomes" id="UP000198604">
    <property type="component" value="Unassembled WGS sequence"/>
</dbReference>
<dbReference type="RefSeq" id="WP_093650675.1">
    <property type="nucleotide sequence ID" value="NZ_CTEN01000003.1"/>
</dbReference>